<dbReference type="STRING" id="542762.A0A4V3WL82"/>
<dbReference type="InterPro" id="IPR001965">
    <property type="entry name" value="Znf_PHD"/>
</dbReference>
<evidence type="ECO:0000256" key="2">
    <source>
        <dbReference type="ARBA" id="ARBA00022723"/>
    </source>
</evidence>
<evidence type="ECO:0008006" key="12">
    <source>
        <dbReference type="Google" id="ProtNLM"/>
    </source>
</evidence>
<evidence type="ECO:0000256" key="5">
    <source>
        <dbReference type="ARBA" id="ARBA00023242"/>
    </source>
</evidence>
<dbReference type="Pfam" id="PF02791">
    <property type="entry name" value="DDT"/>
    <property type="match status" value="1"/>
</dbReference>
<dbReference type="GO" id="GO:0005634">
    <property type="term" value="C:nucleus"/>
    <property type="evidence" value="ECO:0007669"/>
    <property type="project" value="UniProtKB-SubCell"/>
</dbReference>
<dbReference type="Pfam" id="PF15612">
    <property type="entry name" value="WHIM1"/>
    <property type="match status" value="1"/>
</dbReference>
<dbReference type="InterPro" id="IPR011011">
    <property type="entry name" value="Znf_FYVE_PHD"/>
</dbReference>
<organism evidence="10 11">
    <name type="scientific">Camellia sinensis var. sinensis</name>
    <name type="common">China tea</name>
    <dbReference type="NCBI Taxonomy" id="542762"/>
    <lineage>
        <taxon>Eukaryota</taxon>
        <taxon>Viridiplantae</taxon>
        <taxon>Streptophyta</taxon>
        <taxon>Embryophyta</taxon>
        <taxon>Tracheophyta</taxon>
        <taxon>Spermatophyta</taxon>
        <taxon>Magnoliopsida</taxon>
        <taxon>eudicotyledons</taxon>
        <taxon>Gunneridae</taxon>
        <taxon>Pentapetalae</taxon>
        <taxon>asterids</taxon>
        <taxon>Ericales</taxon>
        <taxon>Theaceae</taxon>
        <taxon>Camellia</taxon>
    </lineage>
</organism>
<feature type="compositionally biased region" description="Polar residues" evidence="7">
    <location>
        <begin position="1350"/>
        <end position="1363"/>
    </location>
</feature>
<dbReference type="EMBL" id="SDRB02010888">
    <property type="protein sequence ID" value="THG03707.1"/>
    <property type="molecule type" value="Genomic_DNA"/>
</dbReference>
<evidence type="ECO:0000313" key="10">
    <source>
        <dbReference type="EMBL" id="THG03707.1"/>
    </source>
</evidence>
<comment type="subcellular location">
    <subcellularLocation>
        <location evidence="1">Nucleus</location>
    </subcellularLocation>
</comment>
<feature type="region of interest" description="Disordered" evidence="7">
    <location>
        <begin position="1350"/>
        <end position="1372"/>
    </location>
</feature>
<accession>A0A4V3WL82</accession>
<dbReference type="Pfam" id="PF24294">
    <property type="entry name" value="Chromo_PTM"/>
    <property type="match status" value="1"/>
</dbReference>
<evidence type="ECO:0000259" key="8">
    <source>
        <dbReference type="PROSITE" id="PS50016"/>
    </source>
</evidence>
<dbReference type="SUPFAM" id="SSF57903">
    <property type="entry name" value="FYVE/PHD zinc finger"/>
    <property type="match status" value="3"/>
</dbReference>
<dbReference type="PANTHER" id="PTHR46508">
    <property type="entry name" value="PHD FINGER FAMILY PROTEIN"/>
    <property type="match status" value="1"/>
</dbReference>
<feature type="domain" description="PHD-type" evidence="8">
    <location>
        <begin position="1701"/>
        <end position="1750"/>
    </location>
</feature>
<dbReference type="InterPro" id="IPR056618">
    <property type="entry name" value="Chromo_PTM"/>
</dbReference>
<dbReference type="Pfam" id="PF00628">
    <property type="entry name" value="PHD"/>
    <property type="match status" value="1"/>
</dbReference>
<evidence type="ECO:0000256" key="3">
    <source>
        <dbReference type="ARBA" id="ARBA00022771"/>
    </source>
</evidence>
<dbReference type="Gene3D" id="3.30.40.10">
    <property type="entry name" value="Zinc/RING finger domain, C3HC4 (zinc finger)"/>
    <property type="match status" value="2"/>
</dbReference>
<dbReference type="Proteomes" id="UP000306102">
    <property type="component" value="Unassembled WGS sequence"/>
</dbReference>
<evidence type="ECO:0000259" key="9">
    <source>
        <dbReference type="PROSITE" id="PS50827"/>
    </source>
</evidence>
<keyword evidence="11" id="KW-1185">Reference proteome</keyword>
<dbReference type="PANTHER" id="PTHR46508:SF1">
    <property type="entry name" value="PHD FINGER FAMILY PROTEIN"/>
    <property type="match status" value="1"/>
</dbReference>
<keyword evidence="3 6" id="KW-0863">Zinc-finger</keyword>
<name>A0A4V3WL82_CAMSN</name>
<dbReference type="GO" id="GO:0000785">
    <property type="term" value="C:chromatin"/>
    <property type="evidence" value="ECO:0007669"/>
    <property type="project" value="UniProtKB-ARBA"/>
</dbReference>
<evidence type="ECO:0000313" key="11">
    <source>
        <dbReference type="Proteomes" id="UP000306102"/>
    </source>
</evidence>
<dbReference type="InterPro" id="IPR047365">
    <property type="entry name" value="Tudor_AtPTM-like"/>
</dbReference>
<dbReference type="PROSITE" id="PS50016">
    <property type="entry name" value="ZF_PHD_2"/>
    <property type="match status" value="2"/>
</dbReference>
<feature type="region of interest" description="Disordered" evidence="7">
    <location>
        <begin position="1"/>
        <end position="27"/>
    </location>
</feature>
<dbReference type="InterPro" id="IPR013083">
    <property type="entry name" value="Znf_RING/FYVE/PHD"/>
</dbReference>
<evidence type="ECO:0000256" key="6">
    <source>
        <dbReference type="PROSITE-ProRule" id="PRU00146"/>
    </source>
</evidence>
<dbReference type="InterPro" id="IPR019787">
    <property type="entry name" value="Znf_PHD-finger"/>
</dbReference>
<dbReference type="CDD" id="cd20401">
    <property type="entry name" value="Tudor_AtPTM-like"/>
    <property type="match status" value="1"/>
</dbReference>
<evidence type="ECO:0000256" key="4">
    <source>
        <dbReference type="ARBA" id="ARBA00022833"/>
    </source>
</evidence>
<dbReference type="SMART" id="SM00249">
    <property type="entry name" value="PHD"/>
    <property type="match status" value="4"/>
</dbReference>
<dbReference type="InterPro" id="IPR019786">
    <property type="entry name" value="Zinc_finger_PHD-type_CS"/>
</dbReference>
<dbReference type="PROSITE" id="PS50827">
    <property type="entry name" value="DDT"/>
    <property type="match status" value="1"/>
</dbReference>
<dbReference type="PROSITE" id="PS01359">
    <property type="entry name" value="ZF_PHD_1"/>
    <property type="match status" value="2"/>
</dbReference>
<dbReference type="SMART" id="SM00571">
    <property type="entry name" value="DDT"/>
    <property type="match status" value="1"/>
</dbReference>
<feature type="domain" description="PHD-type" evidence="8">
    <location>
        <begin position="463"/>
        <end position="510"/>
    </location>
</feature>
<gene>
    <name evidence="10" type="ORF">TEA_021949</name>
</gene>
<dbReference type="GO" id="GO:0008270">
    <property type="term" value="F:zinc ion binding"/>
    <property type="evidence" value="ECO:0007669"/>
    <property type="project" value="UniProtKB-KW"/>
</dbReference>
<keyword evidence="5" id="KW-0539">Nucleus</keyword>
<sequence length="1751" mass="195893">MEPEVIRSERRGRKRRRKDVMDGQEKKQAVETRSKAFVGRYVKKEFEGSGIFLGKIVYYDAGLYRVDYEDGDCEDLEGVEVREFLMGDDDFDDEWMLRKKKLDELIAKKDVKVKDLAVEENIVVSANALDKIVVSANAVDKIVVSANAVDKIVVSANAVEKIVVSANAVDKVEASQLSELSNDGAYEIDDVQVEGDADSSSDSCEHALYRDFSLEVDEPVVPPPQLPPSSGNIGVPEEYVSHLLSVYSFLRSFSIQLFLSPFGLDDFVGSLNCPVANTLLDAIHVGLMHSLRRHLETLSYDGSELASKCLRFTDWSLLDTLTWPVYLVQYLMVMEYTNGPEWKGFYIDVLEKDYYTLAVGQKLMILQILCDDVLESEELRAEIDMREESEVGIDSDAVQTVSSEGGPRRVHPRFSKTSACKNEEAMEIIAETHGTKSSCNSSSLGVKGTEMDVEADIVHDGNSDECRLCGMDGTLLCCDGCPSAYHSRCIGVSKMFIPEGAWYCPECTINKIGPTITRGTSLRGAEVFGVDSYGQMFLGTCNHLLVIKVSVNSEPSLRYYNQNDIPQVLQALYSSAQLIVLYSEICKGILQYWHIGSDILPLVETIETSKMLANIKEDVEFSTPSVTLLGKESPKVLDMVEGENLASCVTESDVENMVGSSLENSCKNPGFNKILYTITQTEHPGQQSSGDATTKQLCHLKDTEFSERTKVDSTMSSVSISQQVNPSDMIHQTFFSGKASLVDFATCTSGNSNKSYKGHVNDICIPVNISSQSKEGTKRVGGRGYMNSSDDCCLYMGSHFKSHAYINNYNHGDFAASAAANLAILSSEENRVSESHASDNRRKAMSANISLQVKAFSSAAIRFFWPNSEKKLVEVPRERCGWCFSCKAPVSSKRACLLNAAASNAIKGAMKILASLCPRSGEGSLHGIAMYVMFMEESLFGLTVGPFWNAVHRKQWRKQVERATTCSAIKPLLLELEEHIRTVALSVDWVKLVDNWSVESSVTQSTTCAAGSTQKRGPRGRRGRKPSAISEVTSDDSLDNLSDFTWWRGGKLSKRIFQRGVLPRSLVKKAARQGGCRKIPGIYYAEDSEIPKRSRQFIWRAAVEMSKNASQLAVQVRYLDLHVRWSDLVRPEQNIQDSKGPETEASAFRNAFVCDKKIVEDKVMYGVAFGNQKHLPSRVMKSIIDVEQGKDGREKHWFPETRIPLYLIKEYEENVDEVHPPSADKPVNVLSNLQRRQLKVSRKEIFCYLSCKRDNLDKCYCASCQVDVLLRKAVKCSACQGFCHEQCTISSMVHRNDEFEFLITCRQCSHTKAIAQSENSNESPTSPLLSQGQEFQNAVTVSKGAKQKTFNQPLTSVGHSPSSMEMKPATHDSNLATKNRRKLCSWGLIWKRKNPDDDGSDFRLKNILLRGNSDMSWLEPVCHLCQKTYNSNLVYIRCETCQNWYHAEAIELEDSKIPEVMGFKCCRCRRIRSPVCPYLDPKSKKILEAKRPRTRAPKTGNSELDSDYGTISEQPNEWESTTPVLPKNEVVPEEDNPLPFSAVEQFTEHKSEMEFEWNPATASGTGPQKLPVRRHMKRENDVDGTSANNPSQVELSTPIEPNILPNPGEESLSPHVEWDVSKNDFDDGLLFDYECLNYEDIEFEPQTYFSFTELLASDDGGQLGEVDASGISWDGPSEQCGMMGIDNHQEPTISVDPAGDMEFCRSCSLMDPRPDLYCQNCGLWTHSHCVSWVEQSSWEGNWRCSHCQQWQ</sequence>
<evidence type="ECO:0000256" key="1">
    <source>
        <dbReference type="ARBA" id="ARBA00004123"/>
    </source>
</evidence>
<feature type="domain" description="DDT" evidence="9">
    <location>
        <begin position="237"/>
        <end position="297"/>
    </location>
</feature>
<dbReference type="InterPro" id="IPR018501">
    <property type="entry name" value="DDT_dom"/>
</dbReference>
<dbReference type="InterPro" id="IPR028942">
    <property type="entry name" value="WHIM1_dom"/>
</dbReference>
<comment type="caution">
    <text evidence="10">The sequence shown here is derived from an EMBL/GenBank/DDBJ whole genome shotgun (WGS) entry which is preliminary data.</text>
</comment>
<feature type="compositionally biased region" description="Polar residues" evidence="7">
    <location>
        <begin position="1499"/>
        <end position="1522"/>
    </location>
</feature>
<proteinExistence type="predicted"/>
<keyword evidence="2" id="KW-0479">Metal-binding</keyword>
<feature type="region of interest" description="Disordered" evidence="7">
    <location>
        <begin position="1007"/>
        <end position="1028"/>
    </location>
</feature>
<dbReference type="CDD" id="cd15532">
    <property type="entry name" value="PHD2_CHD_II"/>
    <property type="match status" value="1"/>
</dbReference>
<dbReference type="CDD" id="cd15489">
    <property type="entry name" value="PHD_SF"/>
    <property type="match status" value="1"/>
</dbReference>
<keyword evidence="4" id="KW-0862">Zinc</keyword>
<feature type="region of interest" description="Disordered" evidence="7">
    <location>
        <begin position="1491"/>
        <end position="1522"/>
    </location>
</feature>
<feature type="compositionally biased region" description="Basic residues" evidence="7">
    <location>
        <begin position="1016"/>
        <end position="1025"/>
    </location>
</feature>
<dbReference type="Pfam" id="PF21743">
    <property type="entry name" value="PTM_DIR17_Tudor"/>
    <property type="match status" value="1"/>
</dbReference>
<evidence type="ECO:0000256" key="7">
    <source>
        <dbReference type="SAM" id="MobiDB-lite"/>
    </source>
</evidence>
<protein>
    <recommendedName>
        <fullName evidence="12">PHD-type domain-containing protein</fullName>
    </recommendedName>
</protein>
<reference evidence="10 11" key="1">
    <citation type="journal article" date="2018" name="Proc. Natl. Acad. Sci. U.S.A.">
        <title>Draft genome sequence of Camellia sinensis var. sinensis provides insights into the evolution of the tea genome and tea quality.</title>
        <authorList>
            <person name="Wei C."/>
            <person name="Yang H."/>
            <person name="Wang S."/>
            <person name="Zhao J."/>
            <person name="Liu C."/>
            <person name="Gao L."/>
            <person name="Xia E."/>
            <person name="Lu Y."/>
            <person name="Tai Y."/>
            <person name="She G."/>
            <person name="Sun J."/>
            <person name="Cao H."/>
            <person name="Tong W."/>
            <person name="Gao Q."/>
            <person name="Li Y."/>
            <person name="Deng W."/>
            <person name="Jiang X."/>
            <person name="Wang W."/>
            <person name="Chen Q."/>
            <person name="Zhang S."/>
            <person name="Li H."/>
            <person name="Wu J."/>
            <person name="Wang P."/>
            <person name="Li P."/>
            <person name="Shi C."/>
            <person name="Zheng F."/>
            <person name="Jian J."/>
            <person name="Huang B."/>
            <person name="Shan D."/>
            <person name="Shi M."/>
            <person name="Fang C."/>
            <person name="Yue Y."/>
            <person name="Li F."/>
            <person name="Li D."/>
            <person name="Wei S."/>
            <person name="Han B."/>
            <person name="Jiang C."/>
            <person name="Yin Y."/>
            <person name="Xia T."/>
            <person name="Zhang Z."/>
            <person name="Bennetzen J.L."/>
            <person name="Zhao S."/>
            <person name="Wan X."/>
        </authorList>
    </citation>
    <scope>NUCLEOTIDE SEQUENCE [LARGE SCALE GENOMIC DNA]</scope>
    <source>
        <strain evidence="11">cv. Shuchazao</strain>
        <tissue evidence="10">Leaf</tissue>
    </source>
</reference>